<feature type="transmembrane region" description="Helical" evidence="1">
    <location>
        <begin position="36"/>
        <end position="57"/>
    </location>
</feature>
<sequence length="176" mass="19233">MKKIAILLVLFIFTCSLAFGDIDFREKLNTSRAWRTTGWIGGGAGLIITTIAFFMALSSSQDIYAFPTGAIILGGIGGGLVGGGVGIGLHMGNEVKRWEHALKFGHSFTDRELRAIEEKKIFIGMSEPALIASWGLPGDINKSAWKGGSSEQYVYRRGEYKGQYVYIEDNLITGFN</sequence>
<keyword evidence="1" id="KW-1133">Transmembrane helix</keyword>
<comment type="caution">
    <text evidence="2">The sequence shown here is derived from an EMBL/GenBank/DDBJ whole genome shotgun (WGS) entry which is preliminary data.</text>
</comment>
<feature type="transmembrane region" description="Helical" evidence="1">
    <location>
        <begin position="64"/>
        <end position="89"/>
    </location>
</feature>
<protein>
    <submittedName>
        <fullName evidence="2">Uncharacterized protein</fullName>
    </submittedName>
</protein>
<reference evidence="2" key="1">
    <citation type="journal article" date="2015" name="Nature">
        <title>Complex archaea that bridge the gap between prokaryotes and eukaryotes.</title>
        <authorList>
            <person name="Spang A."/>
            <person name="Saw J.H."/>
            <person name="Jorgensen S.L."/>
            <person name="Zaremba-Niedzwiedzka K."/>
            <person name="Martijn J."/>
            <person name="Lind A.E."/>
            <person name="van Eijk R."/>
            <person name="Schleper C."/>
            <person name="Guy L."/>
            <person name="Ettema T.J."/>
        </authorList>
    </citation>
    <scope>NUCLEOTIDE SEQUENCE</scope>
</reference>
<evidence type="ECO:0000256" key="1">
    <source>
        <dbReference type="SAM" id="Phobius"/>
    </source>
</evidence>
<organism evidence="2">
    <name type="scientific">marine sediment metagenome</name>
    <dbReference type="NCBI Taxonomy" id="412755"/>
    <lineage>
        <taxon>unclassified sequences</taxon>
        <taxon>metagenomes</taxon>
        <taxon>ecological metagenomes</taxon>
    </lineage>
</organism>
<keyword evidence="1" id="KW-0472">Membrane</keyword>
<evidence type="ECO:0000313" key="2">
    <source>
        <dbReference type="EMBL" id="KKK69765.1"/>
    </source>
</evidence>
<gene>
    <name evidence="2" type="ORF">LCGC14_2930760</name>
</gene>
<proteinExistence type="predicted"/>
<accession>A0A0F8Y7X5</accession>
<dbReference type="AlphaFoldDB" id="A0A0F8Y7X5"/>
<keyword evidence="1" id="KW-0812">Transmembrane</keyword>
<dbReference type="EMBL" id="LAZR01058494">
    <property type="protein sequence ID" value="KKK69765.1"/>
    <property type="molecule type" value="Genomic_DNA"/>
</dbReference>
<name>A0A0F8Y7X5_9ZZZZ</name>